<feature type="compositionally biased region" description="Polar residues" evidence="3">
    <location>
        <begin position="389"/>
        <end position="403"/>
    </location>
</feature>
<dbReference type="InterPro" id="IPR044294">
    <property type="entry name" value="Lipase-like"/>
</dbReference>
<dbReference type="SUPFAM" id="SSF53474">
    <property type="entry name" value="alpha/beta-Hydrolases"/>
    <property type="match status" value="1"/>
</dbReference>
<organism evidence="6 7">
    <name type="scientific">Friedmanniomyces endolithicus</name>
    <dbReference type="NCBI Taxonomy" id="329885"/>
    <lineage>
        <taxon>Eukaryota</taxon>
        <taxon>Fungi</taxon>
        <taxon>Dikarya</taxon>
        <taxon>Ascomycota</taxon>
        <taxon>Pezizomycotina</taxon>
        <taxon>Dothideomycetes</taxon>
        <taxon>Dothideomycetidae</taxon>
        <taxon>Mycosphaerellales</taxon>
        <taxon>Teratosphaeriaceae</taxon>
        <taxon>Friedmanniomyces</taxon>
    </lineage>
</organism>
<dbReference type="GO" id="GO:0004622">
    <property type="term" value="F:phosphatidylcholine lysophospholipase activity"/>
    <property type="evidence" value="ECO:0007669"/>
    <property type="project" value="TreeGrafter"/>
</dbReference>
<accession>A0AAN6H1X3</accession>
<dbReference type="EMBL" id="JAUJLE010000685">
    <property type="protein sequence ID" value="KAK0951543.1"/>
    <property type="molecule type" value="Genomic_DNA"/>
</dbReference>
<dbReference type="Pfam" id="PF05057">
    <property type="entry name" value="DUF676"/>
    <property type="match status" value="1"/>
</dbReference>
<evidence type="ECO:0000313" key="7">
    <source>
        <dbReference type="Proteomes" id="UP001175353"/>
    </source>
</evidence>
<protein>
    <recommendedName>
        <fullName evidence="5">DUF676 domain-containing protein</fullName>
    </recommendedName>
</protein>
<dbReference type="InterPro" id="IPR007751">
    <property type="entry name" value="DUF676_lipase-like"/>
</dbReference>
<comment type="caution">
    <text evidence="6">The sequence shown here is derived from an EMBL/GenBank/DDBJ whole genome shotgun (WGS) entry which is preliminary data.</text>
</comment>
<dbReference type="AlphaFoldDB" id="A0AAN6H1X3"/>
<evidence type="ECO:0000256" key="4">
    <source>
        <dbReference type="SAM" id="Phobius"/>
    </source>
</evidence>
<proteinExistence type="inferred from homology"/>
<dbReference type="PANTHER" id="PTHR12482:SF65">
    <property type="entry name" value="ESTERASE, PUTATIVE (AFU_ORTHOLOGUE AFUA_3G12320)-RELATED"/>
    <property type="match status" value="1"/>
</dbReference>
<comment type="similarity">
    <text evidence="1">Belongs to the putative lipase ROG1 family.</text>
</comment>
<feature type="domain" description="DUF676" evidence="5">
    <location>
        <begin position="11"/>
        <end position="213"/>
    </location>
</feature>
<evidence type="ECO:0000259" key="5">
    <source>
        <dbReference type="Pfam" id="PF05057"/>
    </source>
</evidence>
<keyword evidence="4" id="KW-0812">Transmembrane</keyword>
<gene>
    <name evidence="6" type="ORF">LTR91_024923</name>
</gene>
<dbReference type="Proteomes" id="UP001175353">
    <property type="component" value="Unassembled WGS sequence"/>
</dbReference>
<feature type="compositionally biased region" description="Low complexity" evidence="3">
    <location>
        <begin position="360"/>
        <end position="371"/>
    </location>
</feature>
<feature type="transmembrane region" description="Helical" evidence="4">
    <location>
        <begin position="272"/>
        <end position="295"/>
    </location>
</feature>
<evidence type="ECO:0000256" key="2">
    <source>
        <dbReference type="ARBA" id="ARBA00022963"/>
    </source>
</evidence>
<evidence type="ECO:0000256" key="1">
    <source>
        <dbReference type="ARBA" id="ARBA00007920"/>
    </source>
</evidence>
<keyword evidence="7" id="KW-1185">Reference proteome</keyword>
<keyword evidence="2" id="KW-0442">Lipid degradation</keyword>
<dbReference type="Gene3D" id="3.40.50.1820">
    <property type="entry name" value="alpha/beta hydrolase"/>
    <property type="match status" value="1"/>
</dbReference>
<dbReference type="InterPro" id="IPR029058">
    <property type="entry name" value="AB_hydrolase_fold"/>
</dbReference>
<sequence length="549" mass="60924">MANELVQDAAKAQHLVVLVHGLWGNPVHLKHLRDTLAIQREGEGLYLFCPKANSDAFTYDGIEVGAERITHEIERKIDELRAAGSKLSKISIAGYSLGGLVARYTVGLLYKNGVFDTLQPMNFTTFASPHLGVRTPRLGYRAQTWNFLGSRTLSTSGQQMFLVDDFRGTGRPLLAVLADPSSIFVRGLSQFKRKSVYANSLNDRSVPYYTSAMSRTDPFVDVDAIEVHPLPDQEAPVVLDPENPVTPRTHKEDKQLSFQERYIVSARTRQSLPFYAVLCTVLPLAVPLFLINAGYQTYKSAQRVRLHEAGGVIDLKRYRIPLLEEAQAMQDRVMERFAAERTHLNEESGKGYLPTPPPESAASSSSSSSVSDADESSKLIPSSSPSVSTATQRKQQENNTSPWPTLALTEDQFAMIDNLDKYVGFIKYPVHILKVQHTHAAIVVRMAKDSFKEGHAVSAHWAKCFEVAAIGVRREGSWDILRALLTLGTLPQHDPARQRRHGPAPFPFRDRRGILMKGTWFDGSTGSERTINIPSATFAASSTHYGATY</sequence>
<dbReference type="GO" id="GO:0047372">
    <property type="term" value="F:monoacylglycerol lipase activity"/>
    <property type="evidence" value="ECO:0007669"/>
    <property type="project" value="TreeGrafter"/>
</dbReference>
<dbReference type="GO" id="GO:0016042">
    <property type="term" value="P:lipid catabolic process"/>
    <property type="evidence" value="ECO:0007669"/>
    <property type="project" value="UniProtKB-KW"/>
</dbReference>
<reference evidence="6" key="1">
    <citation type="submission" date="2023-06" db="EMBL/GenBank/DDBJ databases">
        <title>Black Yeasts Isolated from many extreme environments.</title>
        <authorList>
            <person name="Coleine C."/>
            <person name="Stajich J.E."/>
            <person name="Selbmann L."/>
        </authorList>
    </citation>
    <scope>NUCLEOTIDE SEQUENCE</scope>
    <source>
        <strain evidence="6">CCFEE 5200</strain>
    </source>
</reference>
<keyword evidence="2" id="KW-0443">Lipid metabolism</keyword>
<name>A0AAN6H1X3_9PEZI</name>
<keyword evidence="4" id="KW-1133">Transmembrane helix</keyword>
<evidence type="ECO:0000313" key="6">
    <source>
        <dbReference type="EMBL" id="KAK0951543.1"/>
    </source>
</evidence>
<keyword evidence="4" id="KW-0472">Membrane</keyword>
<feature type="compositionally biased region" description="Low complexity" evidence="3">
    <location>
        <begin position="378"/>
        <end position="388"/>
    </location>
</feature>
<evidence type="ECO:0000256" key="3">
    <source>
        <dbReference type="SAM" id="MobiDB-lite"/>
    </source>
</evidence>
<dbReference type="GO" id="GO:0005811">
    <property type="term" value="C:lipid droplet"/>
    <property type="evidence" value="ECO:0007669"/>
    <property type="project" value="TreeGrafter"/>
</dbReference>
<feature type="region of interest" description="Disordered" evidence="3">
    <location>
        <begin position="344"/>
        <end position="405"/>
    </location>
</feature>
<dbReference type="PANTHER" id="PTHR12482">
    <property type="entry name" value="LIPASE ROG1-RELATED-RELATED"/>
    <property type="match status" value="1"/>
</dbReference>